<feature type="compositionally biased region" description="Polar residues" evidence="1">
    <location>
        <begin position="16"/>
        <end position="33"/>
    </location>
</feature>
<name>A0A5J4U0E8_9EUKA</name>
<gene>
    <name evidence="2" type="ORF">EZS28_040834</name>
</gene>
<feature type="region of interest" description="Disordered" evidence="1">
    <location>
        <begin position="1"/>
        <end position="34"/>
    </location>
</feature>
<protein>
    <submittedName>
        <fullName evidence="2">Uncharacterized protein</fullName>
    </submittedName>
</protein>
<evidence type="ECO:0000313" key="3">
    <source>
        <dbReference type="Proteomes" id="UP000324800"/>
    </source>
</evidence>
<dbReference type="EMBL" id="SNRW01022656">
    <property type="protein sequence ID" value="KAA6363640.1"/>
    <property type="molecule type" value="Genomic_DNA"/>
</dbReference>
<reference evidence="2 3" key="1">
    <citation type="submission" date="2019-03" db="EMBL/GenBank/DDBJ databases">
        <title>Single cell metagenomics reveals metabolic interactions within the superorganism composed of flagellate Streblomastix strix and complex community of Bacteroidetes bacteria on its surface.</title>
        <authorList>
            <person name="Treitli S.C."/>
            <person name="Kolisko M."/>
            <person name="Husnik F."/>
            <person name="Keeling P."/>
            <person name="Hampl V."/>
        </authorList>
    </citation>
    <scope>NUCLEOTIDE SEQUENCE [LARGE SCALE GENOMIC DNA]</scope>
    <source>
        <strain evidence="2">ST1C</strain>
    </source>
</reference>
<comment type="caution">
    <text evidence="2">The sequence shown here is derived from an EMBL/GenBank/DDBJ whole genome shotgun (WGS) entry which is preliminary data.</text>
</comment>
<sequence length="81" mass="8955">MVSQQRGEIRRERGNQLLSSSPLETGQSSSCSKAENAIPNHVKIELLDVILKLATTATGLEPLCILIPQLEEMKKTKIQIQ</sequence>
<accession>A0A5J4U0E8</accession>
<organism evidence="2 3">
    <name type="scientific">Streblomastix strix</name>
    <dbReference type="NCBI Taxonomy" id="222440"/>
    <lineage>
        <taxon>Eukaryota</taxon>
        <taxon>Metamonada</taxon>
        <taxon>Preaxostyla</taxon>
        <taxon>Oxymonadida</taxon>
        <taxon>Streblomastigidae</taxon>
        <taxon>Streblomastix</taxon>
    </lineage>
</organism>
<proteinExistence type="predicted"/>
<dbReference type="AlphaFoldDB" id="A0A5J4U0E8"/>
<dbReference type="Proteomes" id="UP000324800">
    <property type="component" value="Unassembled WGS sequence"/>
</dbReference>
<evidence type="ECO:0000313" key="2">
    <source>
        <dbReference type="EMBL" id="KAA6363640.1"/>
    </source>
</evidence>
<evidence type="ECO:0000256" key="1">
    <source>
        <dbReference type="SAM" id="MobiDB-lite"/>
    </source>
</evidence>